<feature type="transmembrane region" description="Helical" evidence="6">
    <location>
        <begin position="475"/>
        <end position="498"/>
    </location>
</feature>
<dbReference type="AlphaFoldDB" id="A0A7I9VP49"/>
<dbReference type="InterPro" id="IPR038766">
    <property type="entry name" value="Membrane_comp_ABC_pdt"/>
</dbReference>
<evidence type="ECO:0000259" key="7">
    <source>
        <dbReference type="Pfam" id="PF02687"/>
    </source>
</evidence>
<organism evidence="9 10">
    <name type="scientific">Anaeromyxobacter diazotrophicus</name>
    <dbReference type="NCBI Taxonomy" id="2590199"/>
    <lineage>
        <taxon>Bacteria</taxon>
        <taxon>Pseudomonadati</taxon>
        <taxon>Myxococcota</taxon>
        <taxon>Myxococcia</taxon>
        <taxon>Myxococcales</taxon>
        <taxon>Cystobacterineae</taxon>
        <taxon>Anaeromyxobacteraceae</taxon>
        <taxon>Anaeromyxobacter</taxon>
    </lineage>
</organism>
<dbReference type="RefSeq" id="WP_176066503.1">
    <property type="nucleotide sequence ID" value="NZ_BJTG01000007.1"/>
</dbReference>
<gene>
    <name evidence="9" type="ORF">AMYX_29230</name>
</gene>
<feature type="domain" description="MacB-like periplasmic core" evidence="8">
    <location>
        <begin position="479"/>
        <end position="683"/>
    </location>
</feature>
<dbReference type="Pfam" id="PF02687">
    <property type="entry name" value="FtsX"/>
    <property type="match status" value="2"/>
</dbReference>
<feature type="transmembrane region" description="Helical" evidence="6">
    <location>
        <begin position="423"/>
        <end position="446"/>
    </location>
</feature>
<evidence type="ECO:0000256" key="6">
    <source>
        <dbReference type="SAM" id="Phobius"/>
    </source>
</evidence>
<feature type="transmembrane region" description="Helical" evidence="6">
    <location>
        <begin position="399"/>
        <end position="417"/>
    </location>
</feature>
<evidence type="ECO:0000256" key="5">
    <source>
        <dbReference type="ARBA" id="ARBA00023136"/>
    </source>
</evidence>
<keyword evidence="3 6" id="KW-0812">Transmembrane</keyword>
<name>A0A7I9VP49_9BACT</name>
<evidence type="ECO:0000256" key="2">
    <source>
        <dbReference type="ARBA" id="ARBA00022475"/>
    </source>
</evidence>
<feature type="transmembrane region" description="Helical" evidence="6">
    <location>
        <begin position="298"/>
        <end position="322"/>
    </location>
</feature>
<keyword evidence="5 6" id="KW-0472">Membrane</keyword>
<feature type="transmembrane region" description="Helical" evidence="6">
    <location>
        <begin position="257"/>
        <end position="278"/>
    </location>
</feature>
<comment type="caution">
    <text evidence="9">The sequence shown here is derived from an EMBL/GenBank/DDBJ whole genome shotgun (WGS) entry which is preliminary data.</text>
</comment>
<keyword evidence="4 6" id="KW-1133">Transmembrane helix</keyword>
<dbReference type="PANTHER" id="PTHR30287">
    <property type="entry name" value="MEMBRANE COMPONENT OF PREDICTED ABC SUPERFAMILY METABOLITE UPTAKE TRANSPORTER"/>
    <property type="match status" value="1"/>
</dbReference>
<feature type="transmembrane region" description="Helical" evidence="6">
    <location>
        <begin position="808"/>
        <end position="829"/>
    </location>
</feature>
<protein>
    <submittedName>
        <fullName evidence="9">Permease</fullName>
    </submittedName>
</protein>
<feature type="domain" description="ABC3 transporter permease C-terminal" evidence="7">
    <location>
        <begin position="258"/>
        <end position="382"/>
    </location>
</feature>
<dbReference type="Pfam" id="PF12704">
    <property type="entry name" value="MacB_PCD"/>
    <property type="match status" value="2"/>
</dbReference>
<reference evidence="10" key="1">
    <citation type="journal article" date="2020" name="Appl. Environ. Microbiol.">
        <title>Diazotrophic Anaeromyxobacter Isolates from Soils.</title>
        <authorList>
            <person name="Masuda Y."/>
            <person name="Yamanaka H."/>
            <person name="Xu Z.X."/>
            <person name="Shiratori Y."/>
            <person name="Aono T."/>
            <person name="Amachi S."/>
            <person name="Senoo K."/>
            <person name="Itoh H."/>
        </authorList>
    </citation>
    <scope>NUCLEOTIDE SEQUENCE [LARGE SCALE GENOMIC DNA]</scope>
    <source>
        <strain evidence="10">R267</strain>
    </source>
</reference>
<proteinExistence type="predicted"/>
<dbReference type="InterPro" id="IPR003838">
    <property type="entry name" value="ABC3_permease_C"/>
</dbReference>
<feature type="transmembrane region" description="Helical" evidence="6">
    <location>
        <begin position="716"/>
        <end position="736"/>
    </location>
</feature>
<comment type="subcellular location">
    <subcellularLocation>
        <location evidence="1">Cell membrane</location>
        <topology evidence="1">Multi-pass membrane protein</topology>
    </subcellularLocation>
</comment>
<keyword evidence="10" id="KW-1185">Reference proteome</keyword>
<feature type="domain" description="MacB-like periplasmic core" evidence="8">
    <location>
        <begin position="21"/>
        <end position="226"/>
    </location>
</feature>
<evidence type="ECO:0000259" key="8">
    <source>
        <dbReference type="Pfam" id="PF12704"/>
    </source>
</evidence>
<evidence type="ECO:0000256" key="1">
    <source>
        <dbReference type="ARBA" id="ARBA00004651"/>
    </source>
</evidence>
<dbReference type="EMBL" id="BJTG01000007">
    <property type="protein sequence ID" value="GEJ58182.1"/>
    <property type="molecule type" value="Genomic_DNA"/>
</dbReference>
<feature type="transmembrane region" description="Helical" evidence="6">
    <location>
        <begin position="757"/>
        <end position="788"/>
    </location>
</feature>
<evidence type="ECO:0000256" key="4">
    <source>
        <dbReference type="ARBA" id="ARBA00022989"/>
    </source>
</evidence>
<accession>A0A7I9VP49</accession>
<keyword evidence="2" id="KW-1003">Cell membrane</keyword>
<dbReference type="InterPro" id="IPR025857">
    <property type="entry name" value="MacB_PCD"/>
</dbReference>
<dbReference type="GO" id="GO:0005886">
    <property type="term" value="C:plasma membrane"/>
    <property type="evidence" value="ECO:0007669"/>
    <property type="project" value="UniProtKB-SubCell"/>
</dbReference>
<evidence type="ECO:0000313" key="9">
    <source>
        <dbReference type="EMBL" id="GEJ58182.1"/>
    </source>
</evidence>
<evidence type="ECO:0000313" key="10">
    <source>
        <dbReference type="Proteomes" id="UP000503640"/>
    </source>
</evidence>
<dbReference type="Proteomes" id="UP000503640">
    <property type="component" value="Unassembled WGS sequence"/>
</dbReference>
<dbReference type="PANTHER" id="PTHR30287:SF2">
    <property type="entry name" value="BLL1001 PROTEIN"/>
    <property type="match status" value="1"/>
</dbReference>
<evidence type="ECO:0000256" key="3">
    <source>
        <dbReference type="ARBA" id="ARBA00022692"/>
    </source>
</evidence>
<sequence>MRRYFLRALGAHLRGGRALFALAVAGVALGVGAVLSIQILNQSALGAFTGSVRALSGDAQLSVVGRGPTLPDELLPEVLGTAGVAAARPLLRLEVALEGERGAALELAGADLFSAAGRRPFELPRVRLAEVLARPGWVAVTPQLARERGWAPGTKLAVSLGSRRATLEVGALVDFQRVAPLASRRLAVMDLAQAQALLGAAGRVSQLDVVAAPGASVEDLTRRLEARLGPGYRAVTPEQRVAEAGALLAAFRLNLTALSAVSLFVGGFLVYASTQAALARRREELGVLRCLGATRAQVLALVLGDALVLGALGTAAGVPLGWLAARANVGAVSATLRNLYLLEGVEAVTLGPGLVALGVGLGLLGALAGAVLPALDVAREDPRALLSRRAEASPGRTPPRLAALGLLALAASAALALGPLRRWPYAGFGLALGVLAAVPLAAPLLLRAAGRLRPPRRLGVAFGARDLAAHLRATAVPAGALAVAVSMLVGITVMIGSFRHTVEDWLSATLRADVYVTSPSWRRGRTDAVLAPEVVARLAAAPGVRRVERLRQVTGEVLGRRVPVSGFDAAPAAGRVQLLAGDPAAALAKVAGEGQVLVSEPLARKAGLAPGDRLAIDFPAAGARAGPRRYVIAGVYRDYGSEGGAILMDLAALAEAAGPGPLTNVALDLAPGADVEGEVARLRREFQGEALVVRSNRTLRTEVLAIFEQTFAVTRLLQGMSLVVAVAGVALALLVLARERSAEVALLRALGATRGQIFRLFVGRALGIALAGLVLGAAGGAGLALVLVQVINPAWFGWSLALHAPWRVLASQGALLLTAAVAAGIYPAARASRTPATELARDAL</sequence>
<feature type="domain" description="ABC3 transporter permease C-terminal" evidence="7">
    <location>
        <begin position="720"/>
        <end position="835"/>
    </location>
</feature>
<feature type="transmembrane region" description="Helical" evidence="6">
    <location>
        <begin position="354"/>
        <end position="378"/>
    </location>
</feature>